<reference evidence="1" key="1">
    <citation type="journal article" date="2017" name="BMC Genomics">
        <title>Genomic characterization of two novel pathogenic avipoxviruses isolated from pacific shearwaters (Ardenna spp.).</title>
        <authorList>
            <person name="Sarker S."/>
            <person name="Das S."/>
            <person name="Lavers J.L."/>
            <person name="Hutton I."/>
            <person name="Helbig K."/>
            <person name="Imbery J."/>
            <person name="Upton C."/>
            <person name="Raidal S.R."/>
        </authorList>
    </citation>
    <scope>NUCLEOTIDE SEQUENCE [LARGE SCALE GENOMIC DNA]</scope>
    <source>
        <strain evidence="1">SWPV-2</strain>
    </source>
</reference>
<name>A0A1V0QG48_CNPV</name>
<organism evidence="1">
    <name type="scientific">Shearwaterpox virus</name>
    <dbReference type="NCBI Taxonomy" id="1974596"/>
    <lineage>
        <taxon>Viruses</taxon>
        <taxon>Varidnaviria</taxon>
        <taxon>Bamfordvirae</taxon>
        <taxon>Nucleocytoviricota</taxon>
        <taxon>Pokkesviricetes</taxon>
        <taxon>Chitovirales</taxon>
        <taxon>Poxviridae</taxon>
        <taxon>Chordopoxvirinae</taxon>
        <taxon>Avipoxvirus</taxon>
        <taxon>Avipoxvirus canarypox</taxon>
        <taxon>Canarypox virus</taxon>
    </lineage>
</organism>
<dbReference type="EMBL" id="KX857215">
    <property type="protein sequence ID" value="ARE67308.1"/>
    <property type="molecule type" value="Genomic_DNA"/>
</dbReference>
<proteinExistence type="predicted"/>
<evidence type="ECO:0000313" key="1">
    <source>
        <dbReference type="EMBL" id="ARE67308.1"/>
    </source>
</evidence>
<gene>
    <name evidence="1" type="primary">SWPV2-085</name>
</gene>
<sequence>MSRTLILYNNDNNNLVSMNSVVNYNRDKEYCYFGKCSSTLVHDLSYYEVYNPKEINSVYISFLKHHNLLSIDDRKLNIDAINHIIHHFIEFIQKLQNKITYNNISKRILLKDTGKGSRTLPSDYVFL</sequence>
<dbReference type="Proteomes" id="UP000319767">
    <property type="component" value="Segment"/>
</dbReference>
<protein>
    <submittedName>
        <fullName evidence="1">SWPV2-ORF085</fullName>
    </submittedName>
</protein>
<accession>A0A1V0QG48</accession>